<gene>
    <name evidence="8" type="ORF">ACFR99_04530</name>
</gene>
<dbReference type="GO" id="GO:0004518">
    <property type="term" value="F:nuclease activity"/>
    <property type="evidence" value="ECO:0007669"/>
    <property type="project" value="UniProtKB-KW"/>
</dbReference>
<evidence type="ECO:0000256" key="4">
    <source>
        <dbReference type="ARBA" id="ARBA00022801"/>
    </source>
</evidence>
<evidence type="ECO:0000256" key="2">
    <source>
        <dbReference type="ARBA" id="ARBA00022722"/>
    </source>
</evidence>
<proteinExistence type="inferred from homology"/>
<dbReference type="PANTHER" id="PTHR33653:SF1">
    <property type="entry name" value="RIBONUCLEASE VAPC2"/>
    <property type="match status" value="1"/>
</dbReference>
<dbReference type="Gene3D" id="3.40.50.1010">
    <property type="entry name" value="5'-nuclease"/>
    <property type="match status" value="1"/>
</dbReference>
<dbReference type="GO" id="GO:0046872">
    <property type="term" value="F:metal ion binding"/>
    <property type="evidence" value="ECO:0007669"/>
    <property type="project" value="UniProtKB-KW"/>
</dbReference>
<sequence length="136" mass="15265">MTLLVLDNNLLSDYLNGEDDAREFLEEYEQDRWGVSSIVLFESLMGSLYGYIDASPGEITRAVNVSMEILETTEETAMEAHGLQEELQDRGAPVDQLDALIAASAQEHVGRFATAEKQFWTDDVQEVIPVAKYDPY</sequence>
<evidence type="ECO:0000313" key="8">
    <source>
        <dbReference type="EMBL" id="MFD1562810.1"/>
    </source>
</evidence>
<evidence type="ECO:0000256" key="5">
    <source>
        <dbReference type="ARBA" id="ARBA00022842"/>
    </source>
</evidence>
<dbReference type="EMBL" id="JBHUDI010000003">
    <property type="protein sequence ID" value="MFD1562810.1"/>
    <property type="molecule type" value="Genomic_DNA"/>
</dbReference>
<feature type="domain" description="PIN" evidence="7">
    <location>
        <begin position="5"/>
        <end position="119"/>
    </location>
</feature>
<evidence type="ECO:0000256" key="3">
    <source>
        <dbReference type="ARBA" id="ARBA00022723"/>
    </source>
</evidence>
<keyword evidence="9" id="KW-1185">Reference proteome</keyword>
<dbReference type="SUPFAM" id="SSF88723">
    <property type="entry name" value="PIN domain-like"/>
    <property type="match status" value="1"/>
</dbReference>
<dbReference type="AlphaFoldDB" id="A0ABD6BCR9"/>
<reference evidence="8 9" key="1">
    <citation type="journal article" date="2019" name="Int. J. Syst. Evol. Microbiol.">
        <title>The Global Catalogue of Microorganisms (GCM) 10K type strain sequencing project: providing services to taxonomists for standard genome sequencing and annotation.</title>
        <authorList>
            <consortium name="The Broad Institute Genomics Platform"/>
            <consortium name="The Broad Institute Genome Sequencing Center for Infectious Disease"/>
            <person name="Wu L."/>
            <person name="Ma J."/>
        </authorList>
    </citation>
    <scope>NUCLEOTIDE SEQUENCE [LARGE SCALE GENOMIC DNA]</scope>
    <source>
        <strain evidence="8 9">CGMCC 1.12230</strain>
    </source>
</reference>
<accession>A0ABD6BCR9</accession>
<keyword evidence="3" id="KW-0479">Metal-binding</keyword>
<dbReference type="Proteomes" id="UP001597076">
    <property type="component" value="Unassembled WGS sequence"/>
</dbReference>
<dbReference type="InterPro" id="IPR050556">
    <property type="entry name" value="Type_II_TA_system_RNase"/>
</dbReference>
<comment type="cofactor">
    <cofactor evidence="1">
        <name>Mg(2+)</name>
        <dbReference type="ChEBI" id="CHEBI:18420"/>
    </cofactor>
</comment>
<comment type="similarity">
    <text evidence="6">Belongs to the PINc/VapC protein family.</text>
</comment>
<evidence type="ECO:0000259" key="7">
    <source>
        <dbReference type="Pfam" id="PF01850"/>
    </source>
</evidence>
<dbReference type="Pfam" id="PF01850">
    <property type="entry name" value="PIN"/>
    <property type="match status" value="1"/>
</dbReference>
<keyword evidence="4" id="KW-0378">Hydrolase</keyword>
<keyword evidence="5" id="KW-0460">Magnesium</keyword>
<dbReference type="PANTHER" id="PTHR33653">
    <property type="entry name" value="RIBONUCLEASE VAPC2"/>
    <property type="match status" value="1"/>
</dbReference>
<evidence type="ECO:0000256" key="1">
    <source>
        <dbReference type="ARBA" id="ARBA00001946"/>
    </source>
</evidence>
<name>A0ABD6BCR9_9EURY</name>
<evidence type="ECO:0000256" key="6">
    <source>
        <dbReference type="ARBA" id="ARBA00038093"/>
    </source>
</evidence>
<keyword evidence="2" id="KW-0540">Nuclease</keyword>
<organism evidence="8 9">
    <name type="scientific">Haloarchaeobius amylolyticus</name>
    <dbReference type="NCBI Taxonomy" id="1198296"/>
    <lineage>
        <taxon>Archaea</taxon>
        <taxon>Methanobacteriati</taxon>
        <taxon>Methanobacteriota</taxon>
        <taxon>Stenosarchaea group</taxon>
        <taxon>Halobacteria</taxon>
        <taxon>Halobacteriales</taxon>
        <taxon>Halorubellaceae</taxon>
        <taxon>Haloarchaeobius</taxon>
    </lineage>
</organism>
<comment type="caution">
    <text evidence="8">The sequence shown here is derived from an EMBL/GenBank/DDBJ whole genome shotgun (WGS) entry which is preliminary data.</text>
</comment>
<dbReference type="InterPro" id="IPR002716">
    <property type="entry name" value="PIN_dom"/>
</dbReference>
<evidence type="ECO:0000313" key="9">
    <source>
        <dbReference type="Proteomes" id="UP001597076"/>
    </source>
</evidence>
<dbReference type="RefSeq" id="WP_390284775.1">
    <property type="nucleotide sequence ID" value="NZ_JBHUDI010000003.1"/>
</dbReference>
<dbReference type="GO" id="GO:0016787">
    <property type="term" value="F:hydrolase activity"/>
    <property type="evidence" value="ECO:0007669"/>
    <property type="project" value="UniProtKB-KW"/>
</dbReference>
<protein>
    <submittedName>
        <fullName evidence="8">PIN domain-containing protein</fullName>
    </submittedName>
</protein>
<dbReference type="InterPro" id="IPR029060">
    <property type="entry name" value="PIN-like_dom_sf"/>
</dbReference>